<evidence type="ECO:0000256" key="2">
    <source>
        <dbReference type="ARBA" id="ARBA00018987"/>
    </source>
</evidence>
<dbReference type="GO" id="GO:0016604">
    <property type="term" value="C:nuclear body"/>
    <property type="evidence" value="ECO:0007669"/>
    <property type="project" value="TreeGrafter"/>
</dbReference>
<dbReference type="Gene3D" id="2.40.50.770">
    <property type="entry name" value="RecQ-mediated genome instability protein Rmi1, C-terminal domain"/>
    <property type="match status" value="1"/>
</dbReference>
<evidence type="ECO:0000259" key="4">
    <source>
        <dbReference type="Pfam" id="PF08585"/>
    </source>
</evidence>
<feature type="domain" description="RecQ mediated genome instability protein 1 OB-fold" evidence="4">
    <location>
        <begin position="72"/>
        <end position="206"/>
    </location>
</feature>
<dbReference type="InterPro" id="IPR013894">
    <property type="entry name" value="RMI1_OB"/>
</dbReference>
<reference evidence="5" key="1">
    <citation type="journal article" date="2020" name="New Phytol.">
        <title>Comparative genomics reveals dynamic genome evolution in host specialist ectomycorrhizal fungi.</title>
        <authorList>
            <person name="Lofgren L.A."/>
            <person name="Nguyen N.H."/>
            <person name="Vilgalys R."/>
            <person name="Ruytinx J."/>
            <person name="Liao H.L."/>
            <person name="Branco S."/>
            <person name="Kuo A."/>
            <person name="LaButti K."/>
            <person name="Lipzen A."/>
            <person name="Andreopoulos W."/>
            <person name="Pangilinan J."/>
            <person name="Riley R."/>
            <person name="Hundley H."/>
            <person name="Na H."/>
            <person name="Barry K."/>
            <person name="Grigoriev I.V."/>
            <person name="Stajich J.E."/>
            <person name="Kennedy P.G."/>
        </authorList>
    </citation>
    <scope>NUCLEOTIDE SEQUENCE</scope>
    <source>
        <strain evidence="5">MN1</strain>
    </source>
</reference>
<dbReference type="GeneID" id="64624457"/>
<evidence type="ECO:0000313" key="6">
    <source>
        <dbReference type="Proteomes" id="UP000807769"/>
    </source>
</evidence>
<organism evidence="5 6">
    <name type="scientific">Suillus subaureus</name>
    <dbReference type="NCBI Taxonomy" id="48587"/>
    <lineage>
        <taxon>Eukaryota</taxon>
        <taxon>Fungi</taxon>
        <taxon>Dikarya</taxon>
        <taxon>Basidiomycota</taxon>
        <taxon>Agaricomycotina</taxon>
        <taxon>Agaricomycetes</taxon>
        <taxon>Agaricomycetidae</taxon>
        <taxon>Boletales</taxon>
        <taxon>Suillineae</taxon>
        <taxon>Suillaceae</taxon>
        <taxon>Suillus</taxon>
    </lineage>
</organism>
<dbReference type="RefSeq" id="XP_041196412.1">
    <property type="nucleotide sequence ID" value="XM_041330440.1"/>
</dbReference>
<dbReference type="SMART" id="SM01161">
    <property type="entry name" value="DUF1767"/>
    <property type="match status" value="1"/>
</dbReference>
<feature type="compositionally biased region" description="Acidic residues" evidence="3">
    <location>
        <begin position="125"/>
        <end position="135"/>
    </location>
</feature>
<protein>
    <recommendedName>
        <fullName evidence="2">RecQ-mediated genome instability protein 1</fullName>
    </recommendedName>
</protein>
<evidence type="ECO:0000256" key="1">
    <source>
        <dbReference type="ARBA" id="ARBA00006395"/>
    </source>
</evidence>
<dbReference type="OrthoDB" id="341511at2759"/>
<keyword evidence="6" id="KW-1185">Reference proteome</keyword>
<evidence type="ECO:0000256" key="3">
    <source>
        <dbReference type="SAM" id="MobiDB-lite"/>
    </source>
</evidence>
<comment type="similarity">
    <text evidence="1">Belongs to the RMI1 family.</text>
</comment>
<dbReference type="EMBL" id="JABBWG010000006">
    <property type="protein sequence ID" value="KAG1821672.1"/>
    <property type="molecule type" value="Genomic_DNA"/>
</dbReference>
<gene>
    <name evidence="5" type="ORF">BJ212DRAFT_1264815</name>
</gene>
<proteinExistence type="inferred from homology"/>
<dbReference type="PANTHER" id="PTHR14790:SF15">
    <property type="entry name" value="RECQ-MEDIATED GENOME INSTABILITY PROTEIN 1"/>
    <property type="match status" value="1"/>
</dbReference>
<dbReference type="GO" id="GO:0000724">
    <property type="term" value="P:double-strand break repair via homologous recombination"/>
    <property type="evidence" value="ECO:0007669"/>
    <property type="project" value="TreeGrafter"/>
</dbReference>
<dbReference type="GO" id="GO:0031422">
    <property type="term" value="C:RecQ family helicase-topoisomerase III complex"/>
    <property type="evidence" value="ECO:0007669"/>
    <property type="project" value="TreeGrafter"/>
</dbReference>
<name>A0A9P7EI32_9AGAM</name>
<dbReference type="GO" id="GO:0000712">
    <property type="term" value="P:resolution of meiotic recombination intermediates"/>
    <property type="evidence" value="ECO:0007669"/>
    <property type="project" value="TreeGrafter"/>
</dbReference>
<dbReference type="AlphaFoldDB" id="A0A9P7EI32"/>
<feature type="region of interest" description="Disordered" evidence="3">
    <location>
        <begin position="122"/>
        <end position="141"/>
    </location>
</feature>
<accession>A0A9P7EI32</accession>
<sequence>MVEPAAPANIVKWVNEQYPRPALDPVWLRDCCSWIAHSYSLSPTDFPQFSSHVTSQFFQSSLADSTLPNTGLPQNIHTIKRARLTGLPCLVEIRAISDIGNSAFSLMNVRQNRMDRADLAGLAREDEEDAEEDEGPVPKYPRGMLRLELSDGFTTVEAVEYRSIPQLELGVTPLGYKILLKDVQIRRGIIFLEPQTIELKGHQTEDHEVMQDEIFLRSLRRRLG</sequence>
<comment type="caution">
    <text evidence="5">The sequence shown here is derived from an EMBL/GenBank/DDBJ whole genome shotgun (WGS) entry which is preliminary data.</text>
</comment>
<evidence type="ECO:0000313" key="5">
    <source>
        <dbReference type="EMBL" id="KAG1821672.1"/>
    </source>
</evidence>
<dbReference type="PANTHER" id="PTHR14790">
    <property type="entry name" value="RECQ-MEDIATED GENOME INSTABILITY PROTEIN 1 RMI1"/>
    <property type="match status" value="1"/>
</dbReference>
<dbReference type="Proteomes" id="UP000807769">
    <property type="component" value="Unassembled WGS sequence"/>
</dbReference>
<dbReference type="Pfam" id="PF08585">
    <property type="entry name" value="RMI1_N_C"/>
    <property type="match status" value="1"/>
</dbReference>
<dbReference type="InterPro" id="IPR042470">
    <property type="entry name" value="RMI1_N_C_sf"/>
</dbReference>